<feature type="domain" description="Polysaccharide export protein N-terminal" evidence="3">
    <location>
        <begin position="62"/>
        <end position="135"/>
    </location>
</feature>
<gene>
    <name evidence="5" type="ORF">PCS_01426</name>
</gene>
<dbReference type="Gene3D" id="3.10.560.10">
    <property type="entry name" value="Outer membrane lipoprotein wza domain like"/>
    <property type="match status" value="1"/>
</dbReference>
<dbReference type="PANTHER" id="PTHR33619:SF3">
    <property type="entry name" value="POLYSACCHARIDE EXPORT PROTEIN GFCE-RELATED"/>
    <property type="match status" value="1"/>
</dbReference>
<proteinExistence type="predicted"/>
<organism evidence="5 6">
    <name type="scientific">Desulfocurvibacter africanus PCS</name>
    <dbReference type="NCBI Taxonomy" id="1262666"/>
    <lineage>
        <taxon>Bacteria</taxon>
        <taxon>Pseudomonadati</taxon>
        <taxon>Thermodesulfobacteriota</taxon>
        <taxon>Desulfovibrionia</taxon>
        <taxon>Desulfovibrionales</taxon>
        <taxon>Desulfovibrionaceae</taxon>
        <taxon>Desulfocurvibacter</taxon>
    </lineage>
</organism>
<evidence type="ECO:0000256" key="1">
    <source>
        <dbReference type="ARBA" id="ARBA00022729"/>
    </source>
</evidence>
<feature type="domain" description="Soluble ligand binding" evidence="4">
    <location>
        <begin position="217"/>
        <end position="264"/>
    </location>
</feature>
<evidence type="ECO:0000313" key="6">
    <source>
        <dbReference type="Proteomes" id="UP000011922"/>
    </source>
</evidence>
<dbReference type="Gene3D" id="3.30.1950.10">
    <property type="entry name" value="wza like domain"/>
    <property type="match status" value="2"/>
</dbReference>
<feature type="signal peptide" evidence="2">
    <location>
        <begin position="1"/>
        <end position="20"/>
    </location>
</feature>
<evidence type="ECO:0000259" key="4">
    <source>
        <dbReference type="Pfam" id="PF10531"/>
    </source>
</evidence>
<sequence length="321" mass="35149">MKSMIVTLILSATLALVSCARPSEQLNLEMSEGESWKVVANVSNRLMPGDELQVLYVLKATDAKDFVIAPLDQVEVKFPTNPELNEIQTVRPDGFITLPFVGDIVVAGRSPKQVSGELTTRYGEYLNVPDVYVIVREYGSRVAEMNEAMVRNRGGQGRPIQVRPDGSASFPIIGDVRAGGQSLEDVRQEVRARYREVDPRMLVDLSLMQAAGAQTWVLGAVTNPGNYPVQGQISLPQALNMAGGIRSMSFPDAIFVVRRDGGVIRYRLLNANLSQPEVQTLMLSEQSIVYVATRTISDPGAMAEQLAQQVFFRSFASADGK</sequence>
<dbReference type="InterPro" id="IPR019554">
    <property type="entry name" value="Soluble_ligand-bd"/>
</dbReference>
<dbReference type="EMBL" id="AOSV01000013">
    <property type="protein sequence ID" value="EMG37776.1"/>
    <property type="molecule type" value="Genomic_DNA"/>
</dbReference>
<dbReference type="RefSeq" id="WP_005985545.1">
    <property type="nucleotide sequence ID" value="NZ_AOSV01000013.1"/>
</dbReference>
<accession>M5Q1Q3</accession>
<name>M5Q1Q3_DESAF</name>
<dbReference type="InterPro" id="IPR003715">
    <property type="entry name" value="Poly_export_N"/>
</dbReference>
<protein>
    <submittedName>
        <fullName evidence="5">Periplasmic protein involved in polysaccharide export</fullName>
    </submittedName>
</protein>
<dbReference type="PATRIC" id="fig|1262666.3.peg.1444"/>
<evidence type="ECO:0000259" key="3">
    <source>
        <dbReference type="Pfam" id="PF02563"/>
    </source>
</evidence>
<dbReference type="Pfam" id="PF10531">
    <property type="entry name" value="SLBB"/>
    <property type="match status" value="1"/>
</dbReference>
<dbReference type="AlphaFoldDB" id="M5Q1Q3"/>
<dbReference type="PANTHER" id="PTHR33619">
    <property type="entry name" value="POLYSACCHARIDE EXPORT PROTEIN GFCE-RELATED"/>
    <property type="match status" value="1"/>
</dbReference>
<comment type="caution">
    <text evidence="5">The sequence shown here is derived from an EMBL/GenBank/DDBJ whole genome shotgun (WGS) entry which is preliminary data.</text>
</comment>
<dbReference type="Pfam" id="PF02563">
    <property type="entry name" value="Poly_export"/>
    <property type="match status" value="2"/>
</dbReference>
<evidence type="ECO:0000256" key="2">
    <source>
        <dbReference type="SAM" id="SignalP"/>
    </source>
</evidence>
<dbReference type="GO" id="GO:0015159">
    <property type="term" value="F:polysaccharide transmembrane transporter activity"/>
    <property type="evidence" value="ECO:0007669"/>
    <property type="project" value="InterPro"/>
</dbReference>
<dbReference type="InterPro" id="IPR049712">
    <property type="entry name" value="Poly_export"/>
</dbReference>
<reference evidence="5 6" key="1">
    <citation type="journal article" date="2013" name="Genome Announc.">
        <title>Draft Genome Sequence for Desulfovibrio africanus Strain PCS.</title>
        <authorList>
            <person name="Brown S.D."/>
            <person name="Utturkar S.M."/>
            <person name="Arkin A.P."/>
            <person name="Deutschbauer A.M."/>
            <person name="Elias D.A."/>
            <person name="Hazen T.C."/>
            <person name="Chakraborty R."/>
        </authorList>
    </citation>
    <scope>NUCLEOTIDE SEQUENCE [LARGE SCALE GENOMIC DNA]</scope>
    <source>
        <strain evidence="5 6">PCS</strain>
    </source>
</reference>
<feature type="chain" id="PRO_5004069723" evidence="2">
    <location>
        <begin position="21"/>
        <end position="321"/>
    </location>
</feature>
<dbReference type="Proteomes" id="UP000011922">
    <property type="component" value="Unassembled WGS sequence"/>
</dbReference>
<dbReference type="PROSITE" id="PS51257">
    <property type="entry name" value="PROKAR_LIPOPROTEIN"/>
    <property type="match status" value="1"/>
</dbReference>
<dbReference type="OrthoDB" id="193635at2"/>
<evidence type="ECO:0000313" key="5">
    <source>
        <dbReference type="EMBL" id="EMG37776.1"/>
    </source>
</evidence>
<feature type="domain" description="Polysaccharide export protein N-terminal" evidence="3">
    <location>
        <begin position="158"/>
        <end position="205"/>
    </location>
</feature>
<keyword evidence="1 2" id="KW-0732">Signal</keyword>